<evidence type="ECO:0000313" key="3">
    <source>
        <dbReference type="Proteomes" id="UP000233837"/>
    </source>
</evidence>
<evidence type="ECO:0000313" key="2">
    <source>
        <dbReference type="EMBL" id="PKU67788.1"/>
    </source>
</evidence>
<evidence type="ECO:0000256" key="1">
    <source>
        <dbReference type="SAM" id="MobiDB-lite"/>
    </source>
</evidence>
<name>A0A2I0VWK4_9ASPA</name>
<reference evidence="2 3" key="2">
    <citation type="journal article" date="2017" name="Nature">
        <title>The Apostasia genome and the evolution of orchids.</title>
        <authorList>
            <person name="Zhang G.Q."/>
            <person name="Liu K.W."/>
            <person name="Li Z."/>
            <person name="Lohaus R."/>
            <person name="Hsiao Y.Y."/>
            <person name="Niu S.C."/>
            <person name="Wang J.Y."/>
            <person name="Lin Y.C."/>
            <person name="Xu Q."/>
            <person name="Chen L.J."/>
            <person name="Yoshida K."/>
            <person name="Fujiwara S."/>
            <person name="Wang Z.W."/>
            <person name="Zhang Y.Q."/>
            <person name="Mitsuda N."/>
            <person name="Wang M."/>
            <person name="Liu G.H."/>
            <person name="Pecoraro L."/>
            <person name="Huang H.X."/>
            <person name="Xiao X.J."/>
            <person name="Lin M."/>
            <person name="Wu X.Y."/>
            <person name="Wu W.L."/>
            <person name="Chen Y.Y."/>
            <person name="Chang S.B."/>
            <person name="Sakamoto S."/>
            <person name="Ohme-Takagi M."/>
            <person name="Yagi M."/>
            <person name="Zeng S.J."/>
            <person name="Shen C.Y."/>
            <person name="Yeh C.M."/>
            <person name="Luo Y.B."/>
            <person name="Tsai W.C."/>
            <person name="Van de Peer Y."/>
            <person name="Liu Z.J."/>
        </authorList>
    </citation>
    <scope>NUCLEOTIDE SEQUENCE [LARGE SCALE GENOMIC DNA]</scope>
    <source>
        <tissue evidence="2">The whole plant</tissue>
    </source>
</reference>
<feature type="region of interest" description="Disordered" evidence="1">
    <location>
        <begin position="17"/>
        <end position="55"/>
    </location>
</feature>
<keyword evidence="3" id="KW-1185">Reference proteome</keyword>
<feature type="compositionally biased region" description="Basic and acidic residues" evidence="1">
    <location>
        <begin position="42"/>
        <end position="52"/>
    </location>
</feature>
<proteinExistence type="predicted"/>
<reference evidence="2 3" key="1">
    <citation type="journal article" date="2016" name="Sci. Rep.">
        <title>The Dendrobium catenatum Lindl. genome sequence provides insights into polysaccharide synthase, floral development and adaptive evolution.</title>
        <authorList>
            <person name="Zhang G.Q."/>
            <person name="Xu Q."/>
            <person name="Bian C."/>
            <person name="Tsai W.C."/>
            <person name="Yeh C.M."/>
            <person name="Liu K.W."/>
            <person name="Yoshida K."/>
            <person name="Zhang L.S."/>
            <person name="Chang S.B."/>
            <person name="Chen F."/>
            <person name="Shi Y."/>
            <person name="Su Y.Y."/>
            <person name="Zhang Y.Q."/>
            <person name="Chen L.J."/>
            <person name="Yin Y."/>
            <person name="Lin M."/>
            <person name="Huang H."/>
            <person name="Deng H."/>
            <person name="Wang Z.W."/>
            <person name="Zhu S.L."/>
            <person name="Zhao X."/>
            <person name="Deng C."/>
            <person name="Niu S.C."/>
            <person name="Huang J."/>
            <person name="Wang M."/>
            <person name="Liu G.H."/>
            <person name="Yang H.J."/>
            <person name="Xiao X.J."/>
            <person name="Hsiao Y.Y."/>
            <person name="Wu W.L."/>
            <person name="Chen Y.Y."/>
            <person name="Mitsuda N."/>
            <person name="Ohme-Takagi M."/>
            <person name="Luo Y.B."/>
            <person name="Van de Peer Y."/>
            <person name="Liu Z.J."/>
        </authorList>
    </citation>
    <scope>NUCLEOTIDE SEQUENCE [LARGE SCALE GENOMIC DNA]</scope>
    <source>
        <tissue evidence="2">The whole plant</tissue>
    </source>
</reference>
<protein>
    <submittedName>
        <fullName evidence="2">Uncharacterized protein</fullName>
    </submittedName>
</protein>
<dbReference type="EMBL" id="KZ503165">
    <property type="protein sequence ID" value="PKU67788.1"/>
    <property type="molecule type" value="Genomic_DNA"/>
</dbReference>
<dbReference type="AlphaFoldDB" id="A0A2I0VWK4"/>
<accession>A0A2I0VWK4</accession>
<organism evidence="2 3">
    <name type="scientific">Dendrobium catenatum</name>
    <dbReference type="NCBI Taxonomy" id="906689"/>
    <lineage>
        <taxon>Eukaryota</taxon>
        <taxon>Viridiplantae</taxon>
        <taxon>Streptophyta</taxon>
        <taxon>Embryophyta</taxon>
        <taxon>Tracheophyta</taxon>
        <taxon>Spermatophyta</taxon>
        <taxon>Magnoliopsida</taxon>
        <taxon>Liliopsida</taxon>
        <taxon>Asparagales</taxon>
        <taxon>Orchidaceae</taxon>
        <taxon>Epidendroideae</taxon>
        <taxon>Malaxideae</taxon>
        <taxon>Dendrobiinae</taxon>
        <taxon>Dendrobium</taxon>
    </lineage>
</organism>
<dbReference type="Proteomes" id="UP000233837">
    <property type="component" value="Unassembled WGS sequence"/>
</dbReference>
<sequence length="117" mass="13599">MASFSFSHSLHTINPIHLSRPDRRTKPGFLPCRSHLSPPPGSKERKEKESRRRWTPAQIYSRAEKLGKELKETMSPKQKGDWKDVALMSFSFAVYVYISQRIVCAYCAWISTIDKHF</sequence>
<gene>
    <name evidence="2" type="ORF">MA16_Dca016957</name>
</gene>